<dbReference type="InterPro" id="IPR022675">
    <property type="entry name" value="G6P_DH_C"/>
</dbReference>
<feature type="active site" description="Proton acceptor" evidence="6">
    <location>
        <position position="264"/>
    </location>
</feature>
<dbReference type="GO" id="GO:0005829">
    <property type="term" value="C:cytosol"/>
    <property type="evidence" value="ECO:0007669"/>
    <property type="project" value="TreeGrafter"/>
</dbReference>
<dbReference type="Pfam" id="PF02781">
    <property type="entry name" value="G6PD_C"/>
    <property type="match status" value="1"/>
</dbReference>
<dbReference type="NCBIfam" id="TIGR00871">
    <property type="entry name" value="zwf"/>
    <property type="match status" value="1"/>
</dbReference>
<reference evidence="9" key="1">
    <citation type="submission" date="2018-12" db="EMBL/GenBank/DDBJ databases">
        <authorList>
            <person name="Sun L."/>
            <person name="Chen Z."/>
        </authorList>
    </citation>
    <scope>NUCLEOTIDE SEQUENCE [LARGE SCALE GENOMIC DNA]</scope>
    <source>
        <strain evidence="9">3-2-2</strain>
    </source>
</reference>
<comment type="pathway">
    <text evidence="1 6">Carbohydrate degradation; pentose phosphate pathway; D-ribulose 5-phosphate from D-glucose 6-phosphate (oxidative stage): step 1/3.</text>
</comment>
<evidence type="ECO:0000256" key="2">
    <source>
        <dbReference type="ARBA" id="ARBA00022526"/>
    </source>
</evidence>
<dbReference type="InterPro" id="IPR022674">
    <property type="entry name" value="G6P_DH_NAD-bd"/>
</dbReference>
<dbReference type="EC" id="1.1.1.49" evidence="6"/>
<keyword evidence="3 6" id="KW-0521">NADP</keyword>
<dbReference type="OrthoDB" id="9802739at2"/>
<keyword evidence="10" id="KW-1185">Reference proteome</keyword>
<dbReference type="UniPathway" id="UPA00115">
    <property type="reaction ID" value="UER00408"/>
</dbReference>
<dbReference type="PRINTS" id="PR00079">
    <property type="entry name" value="G6PDHDRGNASE"/>
</dbReference>
<feature type="binding site" evidence="6">
    <location>
        <position position="172"/>
    </location>
    <ligand>
        <name>NADP(+)</name>
        <dbReference type="ChEBI" id="CHEBI:58349"/>
    </ligand>
</feature>
<dbReference type="Proteomes" id="UP000287156">
    <property type="component" value="Unassembled WGS sequence"/>
</dbReference>
<name>A0A429Y5A4_9BACI</name>
<comment type="caution">
    <text evidence="6">Lacks conserved residue(s) required for the propagation of feature annotation.</text>
</comment>
<gene>
    <name evidence="6" type="primary">zwf</name>
    <name evidence="9" type="ORF">D4T97_006915</name>
</gene>
<dbReference type="HAMAP" id="MF_00966">
    <property type="entry name" value="G6PD"/>
    <property type="match status" value="1"/>
</dbReference>
<evidence type="ECO:0000256" key="4">
    <source>
        <dbReference type="ARBA" id="ARBA00023002"/>
    </source>
</evidence>
<dbReference type="SUPFAM" id="SSF51735">
    <property type="entry name" value="NAD(P)-binding Rossmann-fold domains"/>
    <property type="match status" value="1"/>
</dbReference>
<dbReference type="GO" id="GO:0009051">
    <property type="term" value="P:pentose-phosphate shunt, oxidative branch"/>
    <property type="evidence" value="ECO:0007669"/>
    <property type="project" value="TreeGrafter"/>
</dbReference>
<organism evidence="9 10">
    <name type="scientific">Siminovitchia acidinfaciens</name>
    <dbReference type="NCBI Taxonomy" id="2321395"/>
    <lineage>
        <taxon>Bacteria</taxon>
        <taxon>Bacillati</taxon>
        <taxon>Bacillota</taxon>
        <taxon>Bacilli</taxon>
        <taxon>Bacillales</taxon>
        <taxon>Bacillaceae</taxon>
        <taxon>Siminovitchia</taxon>
    </lineage>
</organism>
<evidence type="ECO:0000313" key="9">
    <source>
        <dbReference type="EMBL" id="RST76580.1"/>
    </source>
</evidence>
<sequence>MTVSQESPTGAANSNATKGNEKLDSMTFVLFGATGDLAKRKIFPTLYNLFLDNKLPDPFAVIALGRKNFSSQAFRLHVLESLKIFSRRFPENTDSTETFLQMIHYHSLNATDNQGYLKLVDYIKHLETVLRIPENRLFYLSMAPEFIDTVTSNIKKSGLDSINGWKRLVIEKPFGFDLSSAQNLNNKLGNAFDEAEIYRIDHYLGKSMVQNLEVLKFANPMFQDIWNKENISNVQITASETVGVEERADYYDQAGAIRDMFQNHMLQILMMTAMQQPKKLNSKEIRKEKLKVMEALQPLQKENICSSIIRGQYEAGAINGIPVKGYREEPGVESLSKNDTFIAAKVLINHPAWYGVPFYIRTGKRMKEKSTRIVIEFKKKLSIVDAKDSDKTIPNLLTIEVNKEGISLQLNIKNPETNKIEPASFSFSANNGNTPAEYELLLYDVFRGNSTFFAHWKEVELAWKWVQPALEAFEKSDCPLHTYPAGSLGPVAADQLLKHDGFKWW</sequence>
<evidence type="ECO:0000313" key="10">
    <source>
        <dbReference type="Proteomes" id="UP000287156"/>
    </source>
</evidence>
<dbReference type="GO" id="GO:0006006">
    <property type="term" value="P:glucose metabolic process"/>
    <property type="evidence" value="ECO:0007669"/>
    <property type="project" value="UniProtKB-KW"/>
</dbReference>
<feature type="binding site" evidence="6">
    <location>
        <position position="259"/>
    </location>
    <ligand>
        <name>substrate</name>
    </ligand>
</feature>
<feature type="binding site" evidence="6">
    <location>
        <position position="202"/>
    </location>
    <ligand>
        <name>substrate</name>
    </ligand>
</feature>
<dbReference type="GO" id="GO:0050661">
    <property type="term" value="F:NADP binding"/>
    <property type="evidence" value="ECO:0007669"/>
    <property type="project" value="UniProtKB-UniRule"/>
</dbReference>
<evidence type="ECO:0000256" key="6">
    <source>
        <dbReference type="HAMAP-Rule" id="MF_00966"/>
    </source>
</evidence>
<comment type="function">
    <text evidence="6">Catalyzes the oxidation of glucose 6-phosphate to 6-phosphogluconolactone.</text>
</comment>
<feature type="binding site" evidence="6">
    <location>
        <position position="240"/>
    </location>
    <ligand>
        <name>substrate</name>
    </ligand>
</feature>
<dbReference type="PIRSF" id="PIRSF000110">
    <property type="entry name" value="G6PD"/>
    <property type="match status" value="1"/>
</dbReference>
<comment type="caution">
    <text evidence="9">The sequence shown here is derived from an EMBL/GenBank/DDBJ whole genome shotgun (WGS) entry which is preliminary data.</text>
</comment>
<keyword evidence="2 6" id="KW-0313">Glucose metabolism</keyword>
<feature type="binding site" evidence="6">
    <location>
        <position position="364"/>
    </location>
    <ligand>
        <name>substrate</name>
    </ligand>
</feature>
<dbReference type="InterPro" id="IPR001282">
    <property type="entry name" value="G6P_DH"/>
</dbReference>
<evidence type="ECO:0000256" key="3">
    <source>
        <dbReference type="ARBA" id="ARBA00022857"/>
    </source>
</evidence>
<feature type="binding site" evidence="6">
    <location>
        <position position="369"/>
    </location>
    <ligand>
        <name>substrate</name>
    </ligand>
</feature>
<keyword evidence="5 6" id="KW-0119">Carbohydrate metabolism</keyword>
<dbReference type="SUPFAM" id="SSF55347">
    <property type="entry name" value="Glyceraldehyde-3-phosphate dehydrogenase-like, C-terminal domain"/>
    <property type="match status" value="1"/>
</dbReference>
<dbReference type="Pfam" id="PF00479">
    <property type="entry name" value="G6PD_N"/>
    <property type="match status" value="1"/>
</dbReference>
<dbReference type="PANTHER" id="PTHR23429">
    <property type="entry name" value="GLUCOSE-6-PHOSPHATE 1-DEHYDROGENASE G6PD"/>
    <property type="match status" value="1"/>
</dbReference>
<comment type="similarity">
    <text evidence="6">Belongs to the glucose-6-phosphate dehydrogenase family.</text>
</comment>
<comment type="catalytic activity">
    <reaction evidence="6">
        <text>D-glucose 6-phosphate + NADP(+) = 6-phospho-D-glucono-1,5-lactone + NADPH + H(+)</text>
        <dbReference type="Rhea" id="RHEA:15841"/>
        <dbReference type="ChEBI" id="CHEBI:15378"/>
        <dbReference type="ChEBI" id="CHEBI:57783"/>
        <dbReference type="ChEBI" id="CHEBI:57955"/>
        <dbReference type="ChEBI" id="CHEBI:58349"/>
        <dbReference type="ChEBI" id="CHEBI:61548"/>
        <dbReference type="EC" id="1.1.1.49"/>
    </reaction>
</comment>
<feature type="domain" description="Glucose-6-phosphate dehydrogenase C-terminal" evidence="8">
    <location>
        <begin position="214"/>
        <end position="505"/>
    </location>
</feature>
<evidence type="ECO:0000259" key="7">
    <source>
        <dbReference type="Pfam" id="PF00479"/>
    </source>
</evidence>
<feature type="binding site" evidence="6">
    <location>
        <position position="206"/>
    </location>
    <ligand>
        <name>substrate</name>
    </ligand>
</feature>
<dbReference type="GO" id="GO:0004345">
    <property type="term" value="F:glucose-6-phosphate dehydrogenase activity"/>
    <property type="evidence" value="ECO:0007669"/>
    <property type="project" value="UniProtKB-UniRule"/>
</dbReference>
<dbReference type="AlphaFoldDB" id="A0A429Y5A4"/>
<protein>
    <recommendedName>
        <fullName evidence="6">Glucose-6-phosphate 1-dehydrogenase</fullName>
        <shortName evidence="6">G6PD</shortName>
        <ecNumber evidence="6">1.1.1.49</ecNumber>
    </recommendedName>
</protein>
<feature type="domain" description="Glucose-6-phosphate dehydrogenase NAD-binding" evidence="7">
    <location>
        <begin position="29"/>
        <end position="211"/>
    </location>
</feature>
<dbReference type="Gene3D" id="3.30.360.10">
    <property type="entry name" value="Dihydrodipicolinate Reductase, domain 2"/>
    <property type="match status" value="1"/>
</dbReference>
<keyword evidence="4 6" id="KW-0560">Oxidoreductase</keyword>
<dbReference type="Gene3D" id="3.40.50.720">
    <property type="entry name" value="NAD(P)-binding Rossmann-like Domain"/>
    <property type="match status" value="1"/>
</dbReference>
<dbReference type="PANTHER" id="PTHR23429:SF0">
    <property type="entry name" value="GLUCOSE-6-PHOSPHATE 1-DEHYDROGENASE"/>
    <property type="match status" value="1"/>
</dbReference>
<dbReference type="InterPro" id="IPR036291">
    <property type="entry name" value="NAD(P)-bd_dom_sf"/>
</dbReference>
<feature type="binding site" evidence="6">
    <location>
        <begin position="32"/>
        <end position="39"/>
    </location>
    <ligand>
        <name>NADP(+)</name>
        <dbReference type="ChEBI" id="CHEBI:58349"/>
    </ligand>
</feature>
<evidence type="ECO:0000256" key="1">
    <source>
        <dbReference type="ARBA" id="ARBA00004937"/>
    </source>
</evidence>
<evidence type="ECO:0000259" key="8">
    <source>
        <dbReference type="Pfam" id="PF02781"/>
    </source>
</evidence>
<accession>A0A429Y5A4</accession>
<feature type="binding site" evidence="6">
    <location>
        <position position="66"/>
    </location>
    <ligand>
        <name>NADP(+)</name>
        <dbReference type="ChEBI" id="CHEBI:58349"/>
    </ligand>
</feature>
<proteinExistence type="inferred from homology"/>
<evidence type="ECO:0000256" key="5">
    <source>
        <dbReference type="ARBA" id="ARBA00023277"/>
    </source>
</evidence>
<dbReference type="EMBL" id="QYTV02000002">
    <property type="protein sequence ID" value="RST76580.1"/>
    <property type="molecule type" value="Genomic_DNA"/>
</dbReference>